<dbReference type="GO" id="GO:0140663">
    <property type="term" value="F:ATP-dependent FeS chaperone activity"/>
    <property type="evidence" value="ECO:0007669"/>
    <property type="project" value="InterPro"/>
</dbReference>
<proteinExistence type="inferred from homology"/>
<dbReference type="Gene3D" id="3.40.50.300">
    <property type="entry name" value="P-loop containing nucleotide triphosphate hydrolases"/>
    <property type="match status" value="1"/>
</dbReference>
<dbReference type="PATRIC" id="fig|908809.3.peg.2028"/>
<dbReference type="STRING" id="908809.ABG79_02028"/>
<keyword evidence="5 6" id="KW-0411">Iron-sulfur</keyword>
<keyword evidence="4 6" id="KW-0408">Iron</keyword>
<dbReference type="OrthoDB" id="9809679at2"/>
<dbReference type="GO" id="GO:0016226">
    <property type="term" value="P:iron-sulfur cluster assembly"/>
    <property type="evidence" value="ECO:0007669"/>
    <property type="project" value="InterPro"/>
</dbReference>
<keyword evidence="6" id="KW-0378">Hydrolase</keyword>
<dbReference type="PROSITE" id="PS01215">
    <property type="entry name" value="MRP"/>
    <property type="match status" value="1"/>
</dbReference>
<dbReference type="EMBL" id="LKHP01000014">
    <property type="protein sequence ID" value="KRQ86187.1"/>
    <property type="molecule type" value="Genomic_DNA"/>
</dbReference>
<keyword evidence="1 6" id="KW-0479">Metal-binding</keyword>
<keyword evidence="3 6" id="KW-0067">ATP-binding</keyword>
<dbReference type="InterPro" id="IPR033756">
    <property type="entry name" value="YlxH/NBP35"/>
</dbReference>
<dbReference type="GO" id="GO:0046872">
    <property type="term" value="F:metal ion binding"/>
    <property type="evidence" value="ECO:0007669"/>
    <property type="project" value="UniProtKB-KW"/>
</dbReference>
<evidence type="ECO:0000256" key="6">
    <source>
        <dbReference type="HAMAP-Rule" id="MF_02040"/>
    </source>
</evidence>
<evidence type="ECO:0000256" key="3">
    <source>
        <dbReference type="ARBA" id="ARBA00022840"/>
    </source>
</evidence>
<comment type="caution">
    <text evidence="7">The sequence shown here is derived from an EMBL/GenBank/DDBJ whole genome shotgun (WGS) entry which is preliminary data.</text>
</comment>
<dbReference type="GO" id="GO:0051539">
    <property type="term" value="F:4 iron, 4 sulfur cluster binding"/>
    <property type="evidence" value="ECO:0007669"/>
    <property type="project" value="TreeGrafter"/>
</dbReference>
<dbReference type="Pfam" id="PF10609">
    <property type="entry name" value="ParA"/>
    <property type="match status" value="1"/>
</dbReference>
<keyword evidence="7" id="KW-0808">Transferase</keyword>
<sequence length="271" mass="29706">MSNCNTCPSAATCSSKDNGSCTIGFNTNNNIKNVIGVMSGKGGVGKSTVSVLLAKQLRKKGLKVGILDADITGPSIPRLLGLKDKRATGNEQYIFPVETNDGIKAMSLNFLMEDENQPVIWRGPVITGVVQQFWNEVLWEELDYLIIDMPPGTGDVALTVMQSIPLTGLIMVSVPQDLISMIVSKAIIMAKKMNINVLGVIENMSYIICPDCGKKINIFKESNIEKFLGELDVDLLGELPMIAEINDLENYEKNEELIDKLMNPIVEKIIK</sequence>
<reference evidence="7 8" key="1">
    <citation type="submission" date="2015-09" db="EMBL/GenBank/DDBJ databases">
        <title>Draft genome sequence of a Caloramator mitchellensis, a moderate thermophile from the Great Artesian Basin of Australia.</title>
        <authorList>
            <person name="Patel B.K."/>
        </authorList>
    </citation>
    <scope>NUCLEOTIDE SEQUENCE [LARGE SCALE GENOMIC DNA]</scope>
    <source>
        <strain evidence="7 8">VF08</strain>
    </source>
</reference>
<evidence type="ECO:0000313" key="7">
    <source>
        <dbReference type="EMBL" id="KRQ86187.1"/>
    </source>
</evidence>
<keyword evidence="2 6" id="KW-0547">Nucleotide-binding</keyword>
<dbReference type="InterPro" id="IPR027417">
    <property type="entry name" value="P-loop_NTPase"/>
</dbReference>
<evidence type="ECO:0000313" key="8">
    <source>
        <dbReference type="Proteomes" id="UP000052015"/>
    </source>
</evidence>
<evidence type="ECO:0000256" key="1">
    <source>
        <dbReference type="ARBA" id="ARBA00022723"/>
    </source>
</evidence>
<accession>A0A0R3JRR5</accession>
<dbReference type="PANTHER" id="PTHR42961:SF2">
    <property type="entry name" value="IRON-SULFUR PROTEIN NUBPL"/>
    <property type="match status" value="1"/>
</dbReference>
<dbReference type="PANTHER" id="PTHR42961">
    <property type="entry name" value="IRON-SULFUR PROTEIN NUBPL"/>
    <property type="match status" value="1"/>
</dbReference>
<dbReference type="Proteomes" id="UP000052015">
    <property type="component" value="Unassembled WGS sequence"/>
</dbReference>
<dbReference type="CDD" id="cd02037">
    <property type="entry name" value="Mrp_NBP35"/>
    <property type="match status" value="1"/>
</dbReference>
<dbReference type="InterPro" id="IPR000808">
    <property type="entry name" value="Mrp-like_CS"/>
</dbReference>
<dbReference type="InterPro" id="IPR019591">
    <property type="entry name" value="Mrp/NBP35_ATP-bd"/>
</dbReference>
<evidence type="ECO:0000256" key="2">
    <source>
        <dbReference type="ARBA" id="ARBA00022741"/>
    </source>
</evidence>
<dbReference type="HAMAP" id="MF_02040">
    <property type="entry name" value="Mrp_NBP35"/>
    <property type="match status" value="1"/>
</dbReference>
<dbReference type="AlphaFoldDB" id="A0A0R3JRR5"/>
<feature type="binding site" evidence="6">
    <location>
        <begin position="40"/>
        <end position="47"/>
    </location>
    <ligand>
        <name>ATP</name>
        <dbReference type="ChEBI" id="CHEBI:30616"/>
    </ligand>
</feature>
<dbReference type="SUPFAM" id="SSF52540">
    <property type="entry name" value="P-loop containing nucleoside triphosphate hydrolases"/>
    <property type="match status" value="1"/>
</dbReference>
<comment type="subunit">
    <text evidence="6">Homodimer.</text>
</comment>
<comment type="function">
    <text evidence="6">Binds and transfers iron-sulfur (Fe-S) clusters to target apoproteins. Can hydrolyze ATP.</text>
</comment>
<dbReference type="GO" id="GO:0016887">
    <property type="term" value="F:ATP hydrolysis activity"/>
    <property type="evidence" value="ECO:0007669"/>
    <property type="project" value="UniProtKB-UniRule"/>
</dbReference>
<keyword evidence="7" id="KW-0418">Kinase</keyword>
<evidence type="ECO:0000256" key="5">
    <source>
        <dbReference type="ARBA" id="ARBA00023014"/>
    </source>
</evidence>
<gene>
    <name evidence="7" type="primary">cysC</name>
    <name evidence="7" type="ORF">ABG79_02028</name>
</gene>
<name>A0A0R3JRR5_CALMK</name>
<dbReference type="GO" id="GO:0016301">
    <property type="term" value="F:kinase activity"/>
    <property type="evidence" value="ECO:0007669"/>
    <property type="project" value="UniProtKB-KW"/>
</dbReference>
<keyword evidence="8" id="KW-1185">Reference proteome</keyword>
<evidence type="ECO:0000256" key="4">
    <source>
        <dbReference type="ARBA" id="ARBA00023004"/>
    </source>
</evidence>
<dbReference type="GO" id="GO:0005524">
    <property type="term" value="F:ATP binding"/>
    <property type="evidence" value="ECO:0007669"/>
    <property type="project" value="UniProtKB-UniRule"/>
</dbReference>
<organism evidence="7 8">
    <name type="scientific">Caloramator mitchellensis</name>
    <dbReference type="NCBI Taxonomy" id="908809"/>
    <lineage>
        <taxon>Bacteria</taxon>
        <taxon>Bacillati</taxon>
        <taxon>Bacillota</taxon>
        <taxon>Clostridia</taxon>
        <taxon>Eubacteriales</taxon>
        <taxon>Clostridiaceae</taxon>
        <taxon>Caloramator</taxon>
    </lineage>
</organism>
<comment type="similarity">
    <text evidence="6">Belongs to the Mrp/NBP35 ATP-binding proteins family.</text>
</comment>
<dbReference type="InterPro" id="IPR044304">
    <property type="entry name" value="NUBPL-like"/>
</dbReference>
<dbReference type="FunFam" id="3.40.50.300:FF:001119">
    <property type="entry name" value="Iron-sulfur cluster carrier protein"/>
    <property type="match status" value="1"/>
</dbReference>
<dbReference type="RefSeq" id="WP_057979342.1">
    <property type="nucleotide sequence ID" value="NZ_LKHP01000014.1"/>
</dbReference>
<protein>
    <recommendedName>
        <fullName evidence="6">Iron-sulfur cluster carrier protein</fullName>
    </recommendedName>
</protein>